<protein>
    <submittedName>
        <fullName evidence="2">HD-GYP domain-containing protein</fullName>
        <ecNumber evidence="2">3.1.4.-</ecNumber>
    </submittedName>
</protein>
<dbReference type="PANTHER" id="PTHR43155:SF2">
    <property type="entry name" value="CYCLIC DI-GMP PHOSPHODIESTERASE PA4108"/>
    <property type="match status" value="1"/>
</dbReference>
<dbReference type="InterPro" id="IPR003607">
    <property type="entry name" value="HD/PDEase_dom"/>
</dbReference>
<dbReference type="EMBL" id="JBHUMM010000044">
    <property type="protein sequence ID" value="MFD2673467.1"/>
    <property type="molecule type" value="Genomic_DNA"/>
</dbReference>
<evidence type="ECO:0000313" key="2">
    <source>
        <dbReference type="EMBL" id="MFD2673467.1"/>
    </source>
</evidence>
<dbReference type="GO" id="GO:0016787">
    <property type="term" value="F:hydrolase activity"/>
    <property type="evidence" value="ECO:0007669"/>
    <property type="project" value="UniProtKB-KW"/>
</dbReference>
<dbReference type="RefSeq" id="WP_379931055.1">
    <property type="nucleotide sequence ID" value="NZ_JBHUMM010000044.1"/>
</dbReference>
<gene>
    <name evidence="2" type="ORF">ACFSUC_18115</name>
</gene>
<proteinExistence type="predicted"/>
<reference evidence="3" key="1">
    <citation type="journal article" date="2019" name="Int. J. Syst. Evol. Microbiol.">
        <title>The Global Catalogue of Microorganisms (GCM) 10K type strain sequencing project: providing services to taxonomists for standard genome sequencing and annotation.</title>
        <authorList>
            <consortium name="The Broad Institute Genomics Platform"/>
            <consortium name="The Broad Institute Genome Sequencing Center for Infectious Disease"/>
            <person name="Wu L."/>
            <person name="Ma J."/>
        </authorList>
    </citation>
    <scope>NUCLEOTIDE SEQUENCE [LARGE SCALE GENOMIC DNA]</scope>
    <source>
        <strain evidence="3">KCTC 33676</strain>
    </source>
</reference>
<dbReference type="PANTHER" id="PTHR43155">
    <property type="entry name" value="CYCLIC DI-GMP PHOSPHODIESTERASE PA4108-RELATED"/>
    <property type="match status" value="1"/>
</dbReference>
<evidence type="ECO:0000259" key="1">
    <source>
        <dbReference type="PROSITE" id="PS51832"/>
    </source>
</evidence>
<keyword evidence="2" id="KW-0378">Hydrolase</keyword>
<comment type="caution">
    <text evidence="2">The sequence shown here is derived from an EMBL/GenBank/DDBJ whole genome shotgun (WGS) entry which is preliminary data.</text>
</comment>
<organism evidence="2 3">
    <name type="scientific">Marinicrinis sediminis</name>
    <dbReference type="NCBI Taxonomy" id="1652465"/>
    <lineage>
        <taxon>Bacteria</taxon>
        <taxon>Bacillati</taxon>
        <taxon>Bacillota</taxon>
        <taxon>Bacilli</taxon>
        <taxon>Bacillales</taxon>
        <taxon>Paenibacillaceae</taxon>
    </lineage>
</organism>
<dbReference type="EC" id="3.1.4.-" evidence="2"/>
<dbReference type="PROSITE" id="PS51832">
    <property type="entry name" value="HD_GYP"/>
    <property type="match status" value="1"/>
</dbReference>
<dbReference type="Pfam" id="PF13487">
    <property type="entry name" value="HD_5"/>
    <property type="match status" value="1"/>
</dbReference>
<evidence type="ECO:0000313" key="3">
    <source>
        <dbReference type="Proteomes" id="UP001597497"/>
    </source>
</evidence>
<dbReference type="InterPro" id="IPR037522">
    <property type="entry name" value="HD_GYP_dom"/>
</dbReference>
<name>A0ABW5RHB5_9BACL</name>
<dbReference type="SUPFAM" id="SSF109604">
    <property type="entry name" value="HD-domain/PDEase-like"/>
    <property type="match status" value="1"/>
</dbReference>
<feature type="domain" description="HD-GYP" evidence="1">
    <location>
        <begin position="14"/>
        <end position="206"/>
    </location>
</feature>
<dbReference type="Proteomes" id="UP001597497">
    <property type="component" value="Unassembled WGS sequence"/>
</dbReference>
<dbReference type="Gene3D" id="1.10.3210.10">
    <property type="entry name" value="Hypothetical protein af1432"/>
    <property type="match status" value="1"/>
</dbReference>
<dbReference type="CDD" id="cd00077">
    <property type="entry name" value="HDc"/>
    <property type="match status" value="1"/>
</dbReference>
<sequence>MVSKSTKWVHFHGLKPYIDESIDFLLRRLYQHHRHTYLHTITTAQLALLFAEASQMNEEEKLPFIRSVLLHDIGILHIPQNGLKDIYLNADAWQAYKQHPTLSMNIVRSLNISNVHEEMILYHHENLDGSGYPYQLDWQHLSYEVRVLRIIDSFAVITREANPYIRSLDTMLDELYTWSDILYDAEIVEHFSYMIRLVVEGERSKR</sequence>
<keyword evidence="3" id="KW-1185">Reference proteome</keyword>
<accession>A0ABW5RHB5</accession>